<dbReference type="PROSITE" id="PS50082">
    <property type="entry name" value="WD_REPEATS_2"/>
    <property type="match status" value="2"/>
</dbReference>
<comment type="similarity">
    <text evidence="1">Belongs to the WD repeat ESC family.</text>
</comment>
<evidence type="ECO:0000256" key="6">
    <source>
        <dbReference type="PROSITE-ProRule" id="PRU00221"/>
    </source>
</evidence>
<keyword evidence="2 6" id="KW-0853">WD repeat</keyword>
<dbReference type="AlphaFoldDB" id="A0A6A6PY19"/>
<dbReference type="InterPro" id="IPR015943">
    <property type="entry name" value="WD40/YVTN_repeat-like_dom_sf"/>
</dbReference>
<dbReference type="InterPro" id="IPR001680">
    <property type="entry name" value="WD40_rpt"/>
</dbReference>
<evidence type="ECO:0000256" key="5">
    <source>
        <dbReference type="ARBA" id="ARBA00023163"/>
    </source>
</evidence>
<feature type="repeat" description="WD" evidence="6">
    <location>
        <begin position="164"/>
        <end position="205"/>
    </location>
</feature>
<keyword evidence="5" id="KW-0804">Transcription</keyword>
<evidence type="ECO:0000256" key="2">
    <source>
        <dbReference type="ARBA" id="ARBA00022574"/>
    </source>
</evidence>
<dbReference type="SUPFAM" id="SSF50978">
    <property type="entry name" value="WD40 repeat-like"/>
    <property type="match status" value="1"/>
</dbReference>
<feature type="region of interest" description="Disordered" evidence="7">
    <location>
        <begin position="272"/>
        <end position="296"/>
    </location>
</feature>
<feature type="repeat" description="WD" evidence="6">
    <location>
        <begin position="115"/>
        <end position="149"/>
    </location>
</feature>
<evidence type="ECO:0000256" key="1">
    <source>
        <dbReference type="ARBA" id="ARBA00008075"/>
    </source>
</evidence>
<dbReference type="PANTHER" id="PTHR10253">
    <property type="entry name" value="POLYCOMB PROTEIN"/>
    <property type="match status" value="1"/>
</dbReference>
<evidence type="ECO:0000313" key="8">
    <source>
        <dbReference type="EMBL" id="KAF2485010.1"/>
    </source>
</evidence>
<keyword evidence="9" id="KW-1185">Reference proteome</keyword>
<sequence>MPPTDVFPTLHCCAKLAKNQCLHDVKFYPYATTDNDQIFAVVGGRDVFVCRPTLSGDQPYELLRWFKDEDVDSSVNSVVWTKDSITHKPLLCIAGEKPKQIRILDIESGEAVRSIPGHGKGINDLAISPLSTDLLASCSEDYTIRLWNLHPKYQDQPCVAMFCGEGHRQPILALRLHPNGRWMLSGGLDTAVCLWAVPSLEELERSNDDSNERKEPKIIYYPHFHSTEVHHNYVDCVQFYGDLIISKASRVQNDKQSNEILLWKIDGFDPNEPPPSAPPIPSPDVHTRSSFPHSSRSTGFQRLLTFSMPHSDRFYFRFGLLHTPAMRPILCMGNQESKYFFWDLQKLEEGWDIGEEKPKKRRRKPKSGVSSENLSRLDDLRGGVKVESFASSDGAGGATREWAMSSSIPSAMLMCVSAMPSSTSNSGAPERKYALSDPFLPLKPHHTITPKTNLSSRQHFATSQMAWSPDGTWLVGVGDFGMMCIFHRDASVVNGVPKAVESFALKD</sequence>
<evidence type="ECO:0000256" key="4">
    <source>
        <dbReference type="ARBA" id="ARBA00023015"/>
    </source>
</evidence>
<dbReference type="InterPro" id="IPR036322">
    <property type="entry name" value="WD40_repeat_dom_sf"/>
</dbReference>
<dbReference type="PROSITE" id="PS00678">
    <property type="entry name" value="WD_REPEATS_1"/>
    <property type="match status" value="1"/>
</dbReference>
<dbReference type="Pfam" id="PF00400">
    <property type="entry name" value="WD40"/>
    <property type="match status" value="2"/>
</dbReference>
<feature type="compositionally biased region" description="Pro residues" evidence="7">
    <location>
        <begin position="272"/>
        <end position="282"/>
    </location>
</feature>
<dbReference type="RefSeq" id="XP_033591579.1">
    <property type="nucleotide sequence ID" value="XM_033738865.1"/>
</dbReference>
<dbReference type="Gene3D" id="2.130.10.10">
    <property type="entry name" value="YVTN repeat-like/Quinoprotein amine dehydrogenase"/>
    <property type="match status" value="1"/>
</dbReference>
<gene>
    <name evidence="8" type="ORF">BDY17DRAFT_95150</name>
</gene>
<accession>A0A6A6PY19</accession>
<evidence type="ECO:0000256" key="3">
    <source>
        <dbReference type="ARBA" id="ARBA00022737"/>
    </source>
</evidence>
<proteinExistence type="inferred from homology"/>
<dbReference type="EMBL" id="MU001633">
    <property type="protein sequence ID" value="KAF2485010.1"/>
    <property type="molecule type" value="Genomic_DNA"/>
</dbReference>
<dbReference type="InterPro" id="IPR019775">
    <property type="entry name" value="WD40_repeat_CS"/>
</dbReference>
<protein>
    <submittedName>
        <fullName evidence="8">WD40-repeat-containing domain protein</fullName>
    </submittedName>
</protein>
<dbReference type="InterPro" id="IPR051243">
    <property type="entry name" value="PcG_WD-repeat"/>
</dbReference>
<dbReference type="PROSITE" id="PS50294">
    <property type="entry name" value="WD_REPEATS_REGION"/>
    <property type="match status" value="2"/>
</dbReference>
<dbReference type="GeneID" id="54479866"/>
<dbReference type="Proteomes" id="UP000799767">
    <property type="component" value="Unassembled WGS sequence"/>
</dbReference>
<evidence type="ECO:0000256" key="7">
    <source>
        <dbReference type="SAM" id="MobiDB-lite"/>
    </source>
</evidence>
<feature type="region of interest" description="Disordered" evidence="7">
    <location>
        <begin position="356"/>
        <end position="376"/>
    </location>
</feature>
<name>A0A6A6PY19_9PEZI</name>
<dbReference type="SMART" id="SM00320">
    <property type="entry name" value="WD40"/>
    <property type="match status" value="3"/>
</dbReference>
<organism evidence="8 9">
    <name type="scientific">Neohortaea acidophila</name>
    <dbReference type="NCBI Taxonomy" id="245834"/>
    <lineage>
        <taxon>Eukaryota</taxon>
        <taxon>Fungi</taxon>
        <taxon>Dikarya</taxon>
        <taxon>Ascomycota</taxon>
        <taxon>Pezizomycotina</taxon>
        <taxon>Dothideomycetes</taxon>
        <taxon>Dothideomycetidae</taxon>
        <taxon>Mycosphaerellales</taxon>
        <taxon>Teratosphaeriaceae</taxon>
        <taxon>Neohortaea</taxon>
    </lineage>
</organism>
<evidence type="ECO:0000313" key="9">
    <source>
        <dbReference type="Proteomes" id="UP000799767"/>
    </source>
</evidence>
<dbReference type="OrthoDB" id="7318948at2759"/>
<reference evidence="8" key="1">
    <citation type="journal article" date="2020" name="Stud. Mycol.">
        <title>101 Dothideomycetes genomes: a test case for predicting lifestyles and emergence of pathogens.</title>
        <authorList>
            <person name="Haridas S."/>
            <person name="Albert R."/>
            <person name="Binder M."/>
            <person name="Bloem J."/>
            <person name="Labutti K."/>
            <person name="Salamov A."/>
            <person name="Andreopoulos B."/>
            <person name="Baker S."/>
            <person name="Barry K."/>
            <person name="Bills G."/>
            <person name="Bluhm B."/>
            <person name="Cannon C."/>
            <person name="Castanera R."/>
            <person name="Culley D."/>
            <person name="Daum C."/>
            <person name="Ezra D."/>
            <person name="Gonzalez J."/>
            <person name="Henrissat B."/>
            <person name="Kuo A."/>
            <person name="Liang C."/>
            <person name="Lipzen A."/>
            <person name="Lutzoni F."/>
            <person name="Magnuson J."/>
            <person name="Mondo S."/>
            <person name="Nolan M."/>
            <person name="Ohm R."/>
            <person name="Pangilinan J."/>
            <person name="Park H.-J."/>
            <person name="Ramirez L."/>
            <person name="Alfaro M."/>
            <person name="Sun H."/>
            <person name="Tritt A."/>
            <person name="Yoshinaga Y."/>
            <person name="Zwiers L.-H."/>
            <person name="Turgeon B."/>
            <person name="Goodwin S."/>
            <person name="Spatafora J."/>
            <person name="Crous P."/>
            <person name="Grigoriev I."/>
        </authorList>
    </citation>
    <scope>NUCLEOTIDE SEQUENCE</scope>
    <source>
        <strain evidence="8">CBS 113389</strain>
    </source>
</reference>
<keyword evidence="4" id="KW-0805">Transcription regulation</keyword>
<keyword evidence="3" id="KW-0677">Repeat</keyword>